<dbReference type="Pfam" id="PF08867">
    <property type="entry name" value="FRG"/>
    <property type="match status" value="1"/>
</dbReference>
<feature type="domain" description="FRG" evidence="1">
    <location>
        <begin position="1"/>
        <end position="31"/>
    </location>
</feature>
<gene>
    <name evidence="2" type="ORF">ARTV_2758</name>
</gene>
<reference evidence="2" key="1">
    <citation type="submission" date="2018-04" db="EMBL/GenBank/DDBJ databases">
        <authorList>
            <person name="Go L.Y."/>
            <person name="Mitchell J.A."/>
        </authorList>
    </citation>
    <scope>NUCLEOTIDE SEQUENCE</scope>
    <source>
        <strain evidence="2">ARTV</strain>
    </source>
</reference>
<evidence type="ECO:0000259" key="1">
    <source>
        <dbReference type="Pfam" id="PF08867"/>
    </source>
</evidence>
<protein>
    <recommendedName>
        <fullName evidence="1">FRG domain-containing protein</fullName>
    </recommendedName>
</protein>
<name>A0A3B0MK21_9GAMM</name>
<sequence length="73" mass="8531">MQHYGLPTRLLDWSSNLLVGLYFCRIKSLDKDGALFIFDPTLMESMYKFNELLEMQVQEKSRSDFFSSINLSA</sequence>
<dbReference type="InterPro" id="IPR014966">
    <property type="entry name" value="FRG-dom"/>
</dbReference>
<dbReference type="AlphaFoldDB" id="A0A3B0MK21"/>
<evidence type="ECO:0000313" key="2">
    <source>
        <dbReference type="EMBL" id="SSW96369.1"/>
    </source>
</evidence>
<dbReference type="EMBL" id="UFQR01000014">
    <property type="protein sequence ID" value="SSW96369.1"/>
    <property type="molecule type" value="Genomic_DNA"/>
</dbReference>
<proteinExistence type="predicted"/>
<organism evidence="2">
    <name type="scientific">Arsenophonus endosymbiont of Trialeurodes vaporariorum</name>
    <dbReference type="NCBI Taxonomy" id="235567"/>
    <lineage>
        <taxon>Bacteria</taxon>
        <taxon>Pseudomonadati</taxon>
        <taxon>Pseudomonadota</taxon>
        <taxon>Gammaproteobacteria</taxon>
        <taxon>Enterobacterales</taxon>
        <taxon>Morganellaceae</taxon>
        <taxon>Arsenophonus</taxon>
    </lineage>
</organism>
<accession>A0A3B0MK21</accession>